<sequence length="56" mass="5919">MNLDASLLEILVCPVCRSRLAVDEEASALVCAACPQTYEVRDGIPVLTVADDAPNS</sequence>
<name>A0AA46TMP1_9ACTN</name>
<dbReference type="GO" id="GO:0005829">
    <property type="term" value="C:cytosol"/>
    <property type="evidence" value="ECO:0007669"/>
    <property type="project" value="TreeGrafter"/>
</dbReference>
<dbReference type="Proteomes" id="UP001164390">
    <property type="component" value="Chromosome"/>
</dbReference>
<evidence type="ECO:0000313" key="1">
    <source>
        <dbReference type="EMBL" id="UYM07880.1"/>
    </source>
</evidence>
<dbReference type="PANTHER" id="PTHR33505:SF4">
    <property type="entry name" value="PROTEIN PREY, MITOCHONDRIAL"/>
    <property type="match status" value="1"/>
</dbReference>
<keyword evidence="2" id="KW-1185">Reference proteome</keyword>
<reference evidence="1" key="1">
    <citation type="submission" date="2022-01" db="EMBL/GenBank/DDBJ databases">
        <title>Nocardioidaceae gen. sp. A5X3R13.</title>
        <authorList>
            <person name="Lopez Marin M.A."/>
            <person name="Uhlik O."/>
        </authorList>
    </citation>
    <scope>NUCLEOTIDE SEQUENCE</scope>
    <source>
        <strain evidence="1">A5X3R13</strain>
    </source>
</reference>
<organism evidence="1 2">
    <name type="scientific">Solicola gregarius</name>
    <dbReference type="NCBI Taxonomy" id="2908642"/>
    <lineage>
        <taxon>Bacteria</taxon>
        <taxon>Bacillati</taxon>
        <taxon>Actinomycetota</taxon>
        <taxon>Actinomycetes</taxon>
        <taxon>Propionibacteriales</taxon>
        <taxon>Nocardioidaceae</taxon>
        <taxon>Solicola</taxon>
    </lineage>
</organism>
<dbReference type="AlphaFoldDB" id="A0AA46TMP1"/>
<dbReference type="PANTHER" id="PTHR33505">
    <property type="entry name" value="ZGC:162634"/>
    <property type="match status" value="1"/>
</dbReference>
<evidence type="ECO:0000313" key="2">
    <source>
        <dbReference type="Proteomes" id="UP001164390"/>
    </source>
</evidence>
<gene>
    <name evidence="1" type="ORF">L0C25_16010</name>
</gene>
<dbReference type="Gene3D" id="2.20.25.10">
    <property type="match status" value="1"/>
</dbReference>
<dbReference type="SUPFAM" id="SSF158997">
    <property type="entry name" value="Trm112p-like"/>
    <property type="match status" value="1"/>
</dbReference>
<accession>A0AA46TMP1</accession>
<dbReference type="Pfam" id="PF03966">
    <property type="entry name" value="Trm112p"/>
    <property type="match status" value="1"/>
</dbReference>
<dbReference type="EMBL" id="CP094970">
    <property type="protein sequence ID" value="UYM07880.1"/>
    <property type="molecule type" value="Genomic_DNA"/>
</dbReference>
<protein>
    <submittedName>
        <fullName evidence="1">Trm112 family protein</fullName>
    </submittedName>
</protein>
<dbReference type="RefSeq" id="WP_271636843.1">
    <property type="nucleotide sequence ID" value="NZ_CP094970.1"/>
</dbReference>
<dbReference type="InterPro" id="IPR005651">
    <property type="entry name" value="Trm112-like"/>
</dbReference>
<dbReference type="KEGG" id="sgrg:L0C25_16010"/>
<proteinExistence type="predicted"/>